<feature type="non-terminal residue" evidence="1">
    <location>
        <position position="1"/>
    </location>
</feature>
<comment type="caution">
    <text evidence="1">The sequence shown here is derived from an EMBL/GenBank/DDBJ whole genome shotgun (WGS) entry which is preliminary data.</text>
</comment>
<evidence type="ECO:0000313" key="1">
    <source>
        <dbReference type="EMBL" id="CAF4409761.1"/>
    </source>
</evidence>
<organism evidence="1 2">
    <name type="scientific">Adineta steineri</name>
    <dbReference type="NCBI Taxonomy" id="433720"/>
    <lineage>
        <taxon>Eukaryota</taxon>
        <taxon>Metazoa</taxon>
        <taxon>Spiralia</taxon>
        <taxon>Gnathifera</taxon>
        <taxon>Rotifera</taxon>
        <taxon>Eurotatoria</taxon>
        <taxon>Bdelloidea</taxon>
        <taxon>Adinetida</taxon>
        <taxon>Adinetidae</taxon>
        <taxon>Adineta</taxon>
    </lineage>
</organism>
<name>A0A820PSV8_9BILA</name>
<protein>
    <submittedName>
        <fullName evidence="1">Uncharacterized protein</fullName>
    </submittedName>
</protein>
<dbReference type="EMBL" id="CAJOAY010028974">
    <property type="protein sequence ID" value="CAF4409761.1"/>
    <property type="molecule type" value="Genomic_DNA"/>
</dbReference>
<proteinExistence type="predicted"/>
<gene>
    <name evidence="1" type="ORF">OKA104_LOCUS51872</name>
</gene>
<sequence>LALDIAIKEIDQSGHDDERMVLAFNAFDQIIPQLGVFSPLVANLRNEFFDCVYSNQFTVEQIQNKASRKRKRIACIERLSYKVLCERLIDEQQYQLSVFENKMSDVETK</sequence>
<dbReference type="Proteomes" id="UP000663881">
    <property type="component" value="Unassembled WGS sequence"/>
</dbReference>
<reference evidence="1" key="1">
    <citation type="submission" date="2021-02" db="EMBL/GenBank/DDBJ databases">
        <authorList>
            <person name="Nowell W R."/>
        </authorList>
    </citation>
    <scope>NUCLEOTIDE SEQUENCE</scope>
</reference>
<accession>A0A820PSV8</accession>
<evidence type="ECO:0000313" key="2">
    <source>
        <dbReference type="Proteomes" id="UP000663881"/>
    </source>
</evidence>
<dbReference type="AlphaFoldDB" id="A0A820PSV8"/>